<accession>X1IM70</accession>
<organism evidence="3">
    <name type="scientific">marine sediment metagenome</name>
    <dbReference type="NCBI Taxonomy" id="412755"/>
    <lineage>
        <taxon>unclassified sequences</taxon>
        <taxon>metagenomes</taxon>
        <taxon>ecological metagenomes</taxon>
    </lineage>
</organism>
<keyword evidence="1" id="KW-0472">Membrane</keyword>
<feature type="transmembrane region" description="Helical" evidence="1">
    <location>
        <begin position="94"/>
        <end position="115"/>
    </location>
</feature>
<dbReference type="Pfam" id="PF13240">
    <property type="entry name" value="Zn_Ribbon_1"/>
    <property type="match status" value="1"/>
</dbReference>
<protein>
    <recommendedName>
        <fullName evidence="2">Zinc-ribbon domain-containing protein</fullName>
    </recommendedName>
</protein>
<keyword evidence="1" id="KW-0812">Transmembrane</keyword>
<evidence type="ECO:0000313" key="3">
    <source>
        <dbReference type="EMBL" id="GAH58648.1"/>
    </source>
</evidence>
<feature type="domain" description="Zinc-ribbon" evidence="2">
    <location>
        <begin position="191"/>
        <end position="212"/>
    </location>
</feature>
<feature type="transmembrane region" description="Helical" evidence="1">
    <location>
        <begin position="63"/>
        <end position="82"/>
    </location>
</feature>
<sequence length="213" mass="22419">MIVKPFDITSNITGGLIQNLDDALASLGGSPIISFLAGGLVGLLLVLIFPIHWCLMYHPDNVMLLVSVTLPWILACSTISAINAKTPGQGIRTSLAIGIGYLIIALVIFFLLPLIPYVGPIINGLLTGLTDLPYILAVSTAILEGCLVGAVFGGFIGAIKYKTAGDSSKQKSKKSKAKLGDDKEPTLDDSHCTNCGAKLVRGNDFCNNCGMKI</sequence>
<feature type="transmembrane region" description="Helical" evidence="1">
    <location>
        <begin position="135"/>
        <end position="159"/>
    </location>
</feature>
<keyword evidence="1" id="KW-1133">Transmembrane helix</keyword>
<evidence type="ECO:0000259" key="2">
    <source>
        <dbReference type="Pfam" id="PF13240"/>
    </source>
</evidence>
<gene>
    <name evidence="3" type="ORF">S03H2_34816</name>
</gene>
<dbReference type="AlphaFoldDB" id="X1IM70"/>
<dbReference type="InterPro" id="IPR026870">
    <property type="entry name" value="Zinc_ribbon_dom"/>
</dbReference>
<comment type="caution">
    <text evidence="3">The sequence shown here is derived from an EMBL/GenBank/DDBJ whole genome shotgun (WGS) entry which is preliminary data.</text>
</comment>
<evidence type="ECO:0000256" key="1">
    <source>
        <dbReference type="SAM" id="Phobius"/>
    </source>
</evidence>
<proteinExistence type="predicted"/>
<reference evidence="3" key="1">
    <citation type="journal article" date="2014" name="Front. Microbiol.">
        <title>High frequency of phylogenetically diverse reductive dehalogenase-homologous genes in deep subseafloor sedimentary metagenomes.</title>
        <authorList>
            <person name="Kawai M."/>
            <person name="Futagami T."/>
            <person name="Toyoda A."/>
            <person name="Takaki Y."/>
            <person name="Nishi S."/>
            <person name="Hori S."/>
            <person name="Arai W."/>
            <person name="Tsubouchi T."/>
            <person name="Morono Y."/>
            <person name="Uchiyama I."/>
            <person name="Ito T."/>
            <person name="Fujiyama A."/>
            <person name="Inagaki F."/>
            <person name="Takami H."/>
        </authorList>
    </citation>
    <scope>NUCLEOTIDE SEQUENCE</scope>
    <source>
        <strain evidence="3">Expedition CK06-06</strain>
    </source>
</reference>
<dbReference type="EMBL" id="BARU01021265">
    <property type="protein sequence ID" value="GAH58648.1"/>
    <property type="molecule type" value="Genomic_DNA"/>
</dbReference>
<feature type="transmembrane region" description="Helical" evidence="1">
    <location>
        <begin position="32"/>
        <end position="51"/>
    </location>
</feature>
<name>X1IM70_9ZZZZ</name>